<reference evidence="4 5" key="1">
    <citation type="journal article" date="2021" name="Commun. Biol.">
        <title>The genome of Shorea leprosula (Dipterocarpaceae) highlights the ecological relevance of drought in aseasonal tropical rainforests.</title>
        <authorList>
            <person name="Ng K.K.S."/>
            <person name="Kobayashi M.J."/>
            <person name="Fawcett J.A."/>
            <person name="Hatakeyama M."/>
            <person name="Paape T."/>
            <person name="Ng C.H."/>
            <person name="Ang C.C."/>
            <person name="Tnah L.H."/>
            <person name="Lee C.T."/>
            <person name="Nishiyama T."/>
            <person name="Sese J."/>
            <person name="O'Brien M.J."/>
            <person name="Copetti D."/>
            <person name="Mohd Noor M.I."/>
            <person name="Ong R.C."/>
            <person name="Putra M."/>
            <person name="Sireger I.Z."/>
            <person name="Indrioko S."/>
            <person name="Kosugi Y."/>
            <person name="Izuno A."/>
            <person name="Isagi Y."/>
            <person name="Lee S.L."/>
            <person name="Shimizu K.K."/>
        </authorList>
    </citation>
    <scope>NUCLEOTIDE SEQUENCE [LARGE SCALE GENOMIC DNA]</scope>
    <source>
        <strain evidence="4">214</strain>
    </source>
</reference>
<sequence length="965" mass="106338">MSETGGKTASCLAITEKKAHRAGGCAGIFFQLFDWNRVFGKTKLFSGKLLPPVRGQSSKKFRGDEKMHKSKLQLIAEENSGGFPSVKKNGKHNGGGDREQRHEMRAPTLVARLMGLESMPAVHRDKSKKASGGNCGVRDENLVNSPSRFKGDDLILEKGNVKVEPRSQKIQKRGQYERRVVTRLGAEALQIKSVFSRSSKHRSPKLAAPVKSPRISAARASRLIDAATKILEPRLQATSKAKCALTYSTSMPYASKTEVISDRMGAGSPDVLKQSGYNLSLGMSSMGQVSCKSCGNFLHDVSTRPDLEDQNHVYPPFVLDLVDAYPQELQKGKPQPIVSSADQGRGATLQRSQERLEFVASQEEDSLQSSSEFNVDRKTLFRGVQAQQPLTSHEGNHLKDEQYPFALKHQTETPNKMSLGRNKIPPGAKLSNVQGKRASSDVNTVSGTKNFVALNKSLQSHTRPRVATKVDDSFFNTNKRSYNCKDDYSSHLRSAARKRTTVNGQVDSSDFVTSTYGKQRNVRCNAMTGNGMGLGACSIDGVCLKSRLASKDAGTGANSNKDTGLVSFTRRQKIGNFTENESAGNDQQHTIPGCNSDQRKLITGEKDGKTVLQKKIPLTADHFGVLLEQKLKELTFQEEDELTTGSTLPKRSTAMILQELITALTAVQPGPEDVSPTSPDSGFQAKAKAEGTLVRLPCYGDHLSPGSVLEASFSNHSCVSNSLDDSSGYGLCLDYIDYLYHHPQPTEPDVDLLDFPTTLDKGRAVSEMVTDLLNKISRTLCCINQAGLRLSGDKLIHIKEVILNAELLFGNLPPFDSDGKEDLLLGSFLHEEIEPLSGPIWTGFCSLLGFETTKDNNQLKLFLLDCAVECLDSRYGQYCNLGFRAWRRLPLRMDSKMLMQEVAKEVTRWTRSAGKLPDELIESEMSRSLGKWIDFDIEAFETGTKIDFDILEILLEEVVVDLWDC</sequence>
<dbReference type="PANTHER" id="PTHR21726">
    <property type="entry name" value="PHOSPHATIDYLINOSITOL N-ACETYLGLUCOSAMINYLTRANSFERASE SUBUNIT P DOWN SYNDROME CRITICAL REGION PROTEIN 5 -RELATED"/>
    <property type="match status" value="1"/>
</dbReference>
<dbReference type="InterPro" id="IPR025486">
    <property type="entry name" value="DUF4378"/>
</dbReference>
<dbReference type="AlphaFoldDB" id="A0AAV5II97"/>
<feature type="region of interest" description="Disordered" evidence="1">
    <location>
        <begin position="332"/>
        <end position="352"/>
    </location>
</feature>
<evidence type="ECO:0000313" key="5">
    <source>
        <dbReference type="Proteomes" id="UP001054252"/>
    </source>
</evidence>
<dbReference type="PANTHER" id="PTHR21726:SF61">
    <property type="entry name" value="DNAA INITIATOR-ASSOCIATING PROTEIN"/>
    <property type="match status" value="1"/>
</dbReference>
<dbReference type="InterPro" id="IPR032795">
    <property type="entry name" value="DUF3741-assoc"/>
</dbReference>
<feature type="domain" description="DUF4378" evidence="2">
    <location>
        <begin position="797"/>
        <end position="957"/>
    </location>
</feature>
<organism evidence="4 5">
    <name type="scientific">Rubroshorea leprosula</name>
    <dbReference type="NCBI Taxonomy" id="152421"/>
    <lineage>
        <taxon>Eukaryota</taxon>
        <taxon>Viridiplantae</taxon>
        <taxon>Streptophyta</taxon>
        <taxon>Embryophyta</taxon>
        <taxon>Tracheophyta</taxon>
        <taxon>Spermatophyta</taxon>
        <taxon>Magnoliopsida</taxon>
        <taxon>eudicotyledons</taxon>
        <taxon>Gunneridae</taxon>
        <taxon>Pentapetalae</taxon>
        <taxon>rosids</taxon>
        <taxon>malvids</taxon>
        <taxon>Malvales</taxon>
        <taxon>Dipterocarpaceae</taxon>
        <taxon>Rubroshorea</taxon>
    </lineage>
</organism>
<evidence type="ECO:0000259" key="2">
    <source>
        <dbReference type="Pfam" id="PF14309"/>
    </source>
</evidence>
<evidence type="ECO:0000259" key="3">
    <source>
        <dbReference type="Pfam" id="PF14383"/>
    </source>
</evidence>
<protein>
    <recommendedName>
        <fullName evidence="6">DUF4378 domain-containing protein</fullName>
    </recommendedName>
</protein>
<evidence type="ECO:0008006" key="6">
    <source>
        <dbReference type="Google" id="ProtNLM"/>
    </source>
</evidence>
<gene>
    <name evidence="4" type="ORF">SLEP1_g10718</name>
</gene>
<dbReference type="Pfam" id="PF14309">
    <property type="entry name" value="DUF4378"/>
    <property type="match status" value="1"/>
</dbReference>
<feature type="region of interest" description="Disordered" evidence="1">
    <location>
        <begin position="122"/>
        <end position="143"/>
    </location>
</feature>
<feature type="domain" description="DUF3741" evidence="3">
    <location>
        <begin position="99"/>
        <end position="124"/>
    </location>
</feature>
<dbReference type="Proteomes" id="UP001054252">
    <property type="component" value="Unassembled WGS sequence"/>
</dbReference>
<comment type="caution">
    <text evidence="4">The sequence shown here is derived from an EMBL/GenBank/DDBJ whole genome shotgun (WGS) entry which is preliminary data.</text>
</comment>
<accession>A0AAV5II97</accession>
<keyword evidence="5" id="KW-1185">Reference proteome</keyword>
<proteinExistence type="predicted"/>
<dbReference type="Pfam" id="PF14383">
    <property type="entry name" value="VARLMGL"/>
    <property type="match status" value="1"/>
</dbReference>
<name>A0AAV5II97_9ROSI</name>
<evidence type="ECO:0000313" key="4">
    <source>
        <dbReference type="EMBL" id="GKU97588.1"/>
    </source>
</evidence>
<feature type="region of interest" description="Disordered" evidence="1">
    <location>
        <begin position="78"/>
        <end position="101"/>
    </location>
</feature>
<evidence type="ECO:0000256" key="1">
    <source>
        <dbReference type="SAM" id="MobiDB-lite"/>
    </source>
</evidence>
<feature type="region of interest" description="Disordered" evidence="1">
    <location>
        <begin position="415"/>
        <end position="442"/>
    </location>
</feature>
<dbReference type="EMBL" id="BPVZ01000011">
    <property type="protein sequence ID" value="GKU97588.1"/>
    <property type="molecule type" value="Genomic_DNA"/>
</dbReference>